<evidence type="ECO:0000313" key="3">
    <source>
        <dbReference type="Proteomes" id="UP001596298"/>
    </source>
</evidence>
<feature type="domain" description="DUF402" evidence="1">
    <location>
        <begin position="46"/>
        <end position="165"/>
    </location>
</feature>
<evidence type="ECO:0000259" key="1">
    <source>
        <dbReference type="Pfam" id="PF04167"/>
    </source>
</evidence>
<dbReference type="Proteomes" id="UP001596298">
    <property type="component" value="Unassembled WGS sequence"/>
</dbReference>
<organism evidence="2 3">
    <name type="scientific">Flexivirga alba</name>
    <dbReference type="NCBI Taxonomy" id="702742"/>
    <lineage>
        <taxon>Bacteria</taxon>
        <taxon>Bacillati</taxon>
        <taxon>Actinomycetota</taxon>
        <taxon>Actinomycetes</taxon>
        <taxon>Micrococcales</taxon>
        <taxon>Dermacoccaceae</taxon>
        <taxon>Flexivirga</taxon>
    </lineage>
</organism>
<dbReference type="RefSeq" id="WP_382404395.1">
    <property type="nucleotide sequence ID" value="NZ_JBHSWH010000001.1"/>
</dbReference>
<dbReference type="SUPFAM" id="SSF159234">
    <property type="entry name" value="FomD-like"/>
    <property type="match status" value="1"/>
</dbReference>
<dbReference type="Pfam" id="PF04167">
    <property type="entry name" value="DUF402"/>
    <property type="match status" value="1"/>
</dbReference>
<sequence>MTNPTASDRPGTPIHVDYRKWDGTPHWQSDGTLLGVDENGCWVGFPQGTHFERPGAAFDLDRDSVSLFPDAGYTPAFNRPTDRPEQVVVYVDITTPPVWSRTDDGGWQVTMIDLDLDVVQRANGFSYVDDEDEFADHQRKFGYPDDVIRQAEADTRSVFEGLRDGRAPFDGAGWQWMRRLVEPGAAERSDSLH</sequence>
<dbReference type="EMBL" id="JBHSWH010000001">
    <property type="protein sequence ID" value="MFC6707728.1"/>
    <property type="molecule type" value="Genomic_DNA"/>
</dbReference>
<proteinExistence type="predicted"/>
<keyword evidence="3" id="KW-1185">Reference proteome</keyword>
<reference evidence="3" key="1">
    <citation type="journal article" date="2019" name="Int. J. Syst. Evol. Microbiol.">
        <title>The Global Catalogue of Microorganisms (GCM) 10K type strain sequencing project: providing services to taxonomists for standard genome sequencing and annotation.</title>
        <authorList>
            <consortium name="The Broad Institute Genomics Platform"/>
            <consortium name="The Broad Institute Genome Sequencing Center for Infectious Disease"/>
            <person name="Wu L."/>
            <person name="Ma J."/>
        </authorList>
    </citation>
    <scope>NUCLEOTIDE SEQUENCE [LARGE SCALE GENOMIC DNA]</scope>
    <source>
        <strain evidence="3">CCUG 58127</strain>
    </source>
</reference>
<name>A0ABW2ALA7_9MICO</name>
<accession>A0ABW2ALA7</accession>
<evidence type="ECO:0000313" key="2">
    <source>
        <dbReference type="EMBL" id="MFC6707728.1"/>
    </source>
</evidence>
<dbReference type="InterPro" id="IPR035930">
    <property type="entry name" value="FomD-like_sf"/>
</dbReference>
<protein>
    <submittedName>
        <fullName evidence="2">DUF402 domain-containing protein</fullName>
    </submittedName>
</protein>
<comment type="caution">
    <text evidence="2">The sequence shown here is derived from an EMBL/GenBank/DDBJ whole genome shotgun (WGS) entry which is preliminary data.</text>
</comment>
<gene>
    <name evidence="2" type="ORF">ACFQDH_21425</name>
</gene>
<dbReference type="InterPro" id="IPR007295">
    <property type="entry name" value="DUF402"/>
</dbReference>
<dbReference type="Gene3D" id="2.40.380.10">
    <property type="entry name" value="FomD-like"/>
    <property type="match status" value="1"/>
</dbReference>